<sequence length="450" mass="49801">MAINIRRAVPFSPSKTLIQNPTTKRTFSKLRPPPNSAPTYLFGTLFRPLAPKPIITIPISANGFGGLFYQSNRSFCGGDVAMAAPGSVQKSDEEWQIILSPGQYRVLRQKCTEKEWTGYSNWRTWRFYKGGVCQCAGCGTPLYSSTAKFTSKTGWPAFYEALPGAVTLNMDPDGIRTEISCAVCGGHLGHLFKATPRFSCCRRLLNATKRDLYRIDKNGDIDGSDLQLKLNEKSDGDLQLLLGKISAAGQSDGDQQNSAKKLCTMEWKNGWVLGNVYCCCEQEMTSNRSFCGGDVAMAAPGSVQKSDEEWQIILSPGQYRVLRQKCTEKEWIGYPNWWYYYEGVYECAGCGNPLYCSKAKFTSGIGWPAFYKALSGAITLNMDPDGIKTEISCAVCCGYIGRLFKCEGLDIRTDERKFTPKGSGTPTDEHHCVNSLALKFIPANPHDLSE</sequence>
<evidence type="ECO:0000313" key="10">
    <source>
        <dbReference type="Proteomes" id="UP000327013"/>
    </source>
</evidence>
<name>A0A5N6QMK0_9ROSI</name>
<dbReference type="InterPro" id="IPR028427">
    <property type="entry name" value="Met_Sox_Rdtase_MsrB"/>
</dbReference>
<proteinExistence type="inferred from homology"/>
<comment type="cofactor">
    <cofactor evidence="1">
        <name>Zn(2+)</name>
        <dbReference type="ChEBI" id="CHEBI:29105"/>
    </cofactor>
</comment>
<accession>A0A5N6QMK0</accession>
<evidence type="ECO:0000259" key="8">
    <source>
        <dbReference type="PROSITE" id="PS51790"/>
    </source>
</evidence>
<dbReference type="InterPro" id="IPR011057">
    <property type="entry name" value="Mss4-like_sf"/>
</dbReference>
<evidence type="ECO:0000256" key="2">
    <source>
        <dbReference type="ARBA" id="ARBA00007174"/>
    </source>
</evidence>
<dbReference type="AlphaFoldDB" id="A0A5N6QMK0"/>
<protein>
    <recommendedName>
        <fullName evidence="8">MsrB domain-containing protein</fullName>
    </recommendedName>
</protein>
<feature type="domain" description="MsrB" evidence="8">
    <location>
        <begin position="92"/>
        <end position="215"/>
    </location>
</feature>
<evidence type="ECO:0000256" key="7">
    <source>
        <dbReference type="ARBA" id="ARBA00023284"/>
    </source>
</evidence>
<dbReference type="PROSITE" id="PS51790">
    <property type="entry name" value="MSRB"/>
    <property type="match status" value="2"/>
</dbReference>
<evidence type="ECO:0000256" key="4">
    <source>
        <dbReference type="ARBA" id="ARBA00022833"/>
    </source>
</evidence>
<dbReference type="Gene3D" id="2.170.150.20">
    <property type="entry name" value="Peptide methionine sulfoxide reductase"/>
    <property type="match status" value="2"/>
</dbReference>
<keyword evidence="3" id="KW-0479">Metal-binding</keyword>
<dbReference type="OrthoDB" id="44061at2759"/>
<evidence type="ECO:0000313" key="9">
    <source>
        <dbReference type="EMBL" id="KAE8008244.1"/>
    </source>
</evidence>
<reference evidence="9 10" key="1">
    <citation type="submission" date="2019-06" db="EMBL/GenBank/DDBJ databases">
        <title>A chromosomal-level reference genome of Carpinus fangiana (Coryloideae, Betulaceae).</title>
        <authorList>
            <person name="Yang X."/>
            <person name="Wang Z."/>
            <person name="Zhang L."/>
            <person name="Hao G."/>
            <person name="Liu J."/>
            <person name="Yang Y."/>
        </authorList>
    </citation>
    <scope>NUCLEOTIDE SEQUENCE [LARGE SCALE GENOMIC DNA]</scope>
    <source>
        <strain evidence="9">Cfa_2016G</strain>
        <tissue evidence="9">Leaf</tissue>
    </source>
</reference>
<dbReference type="SUPFAM" id="SSF51316">
    <property type="entry name" value="Mss4-like"/>
    <property type="match status" value="2"/>
</dbReference>
<keyword evidence="10" id="KW-1185">Reference proteome</keyword>
<keyword evidence="5" id="KW-0813">Transport</keyword>
<dbReference type="PANTHER" id="PTHR46081">
    <property type="entry name" value="PEPTIDE METHIONINE SULFOXIDE REDUCTASE 2"/>
    <property type="match status" value="1"/>
</dbReference>
<dbReference type="EMBL" id="CM017322">
    <property type="protein sequence ID" value="KAE8008244.1"/>
    <property type="molecule type" value="Genomic_DNA"/>
</dbReference>
<dbReference type="GO" id="GO:0030091">
    <property type="term" value="P:protein repair"/>
    <property type="evidence" value="ECO:0007669"/>
    <property type="project" value="InterPro"/>
</dbReference>
<dbReference type="GO" id="GO:0046872">
    <property type="term" value="F:metal ion binding"/>
    <property type="evidence" value="ECO:0007669"/>
    <property type="project" value="UniProtKB-KW"/>
</dbReference>
<dbReference type="Pfam" id="PF01641">
    <property type="entry name" value="SelR"/>
    <property type="match status" value="2"/>
</dbReference>
<keyword evidence="7" id="KW-0676">Redox-active center</keyword>
<feature type="domain" description="MsrB" evidence="8">
    <location>
        <begin position="307"/>
        <end position="443"/>
    </location>
</feature>
<evidence type="ECO:0000256" key="3">
    <source>
        <dbReference type="ARBA" id="ARBA00022723"/>
    </source>
</evidence>
<gene>
    <name evidence="9" type="ORF">FH972_004774</name>
</gene>
<keyword evidence="6" id="KW-0560">Oxidoreductase</keyword>
<comment type="similarity">
    <text evidence="2">Belongs to the MsrB Met sulfoxide reductase family.</text>
</comment>
<dbReference type="PANTHER" id="PTHR46081:SF8">
    <property type="entry name" value="PEPTIDE METHIONINE SULFOXIDE REDUCTASE 2"/>
    <property type="match status" value="1"/>
</dbReference>
<dbReference type="Proteomes" id="UP000327013">
    <property type="component" value="Chromosome 2"/>
</dbReference>
<keyword evidence="5" id="KW-0249">Electron transport</keyword>
<evidence type="ECO:0000256" key="6">
    <source>
        <dbReference type="ARBA" id="ARBA00023002"/>
    </source>
</evidence>
<dbReference type="GO" id="GO:0006979">
    <property type="term" value="P:response to oxidative stress"/>
    <property type="evidence" value="ECO:0007669"/>
    <property type="project" value="InterPro"/>
</dbReference>
<dbReference type="InterPro" id="IPR002579">
    <property type="entry name" value="Met_Sox_Rdtase_MsrB_dom"/>
</dbReference>
<dbReference type="GO" id="GO:0033743">
    <property type="term" value="F:peptide-methionine (R)-S-oxide reductase activity"/>
    <property type="evidence" value="ECO:0007669"/>
    <property type="project" value="InterPro"/>
</dbReference>
<organism evidence="9 10">
    <name type="scientific">Carpinus fangiana</name>
    <dbReference type="NCBI Taxonomy" id="176857"/>
    <lineage>
        <taxon>Eukaryota</taxon>
        <taxon>Viridiplantae</taxon>
        <taxon>Streptophyta</taxon>
        <taxon>Embryophyta</taxon>
        <taxon>Tracheophyta</taxon>
        <taxon>Spermatophyta</taxon>
        <taxon>Magnoliopsida</taxon>
        <taxon>eudicotyledons</taxon>
        <taxon>Gunneridae</taxon>
        <taxon>Pentapetalae</taxon>
        <taxon>rosids</taxon>
        <taxon>fabids</taxon>
        <taxon>Fagales</taxon>
        <taxon>Betulaceae</taxon>
        <taxon>Carpinus</taxon>
    </lineage>
</organism>
<keyword evidence="4" id="KW-0862">Zinc</keyword>
<evidence type="ECO:0000256" key="5">
    <source>
        <dbReference type="ARBA" id="ARBA00022982"/>
    </source>
</evidence>
<evidence type="ECO:0000256" key="1">
    <source>
        <dbReference type="ARBA" id="ARBA00001947"/>
    </source>
</evidence>